<reference evidence="2" key="2">
    <citation type="submission" date="2015-01" db="EMBL/GenBank/DDBJ databases">
        <title>Evolutionary Origins and Diversification of the Mycorrhizal Mutualists.</title>
        <authorList>
            <consortium name="DOE Joint Genome Institute"/>
            <consortium name="Mycorrhizal Genomics Consortium"/>
            <person name="Kohler A."/>
            <person name="Kuo A."/>
            <person name="Nagy L.G."/>
            <person name="Floudas D."/>
            <person name="Copeland A."/>
            <person name="Barry K.W."/>
            <person name="Cichocki N."/>
            <person name="Veneault-Fourrey C."/>
            <person name="LaButti K."/>
            <person name="Lindquist E.A."/>
            <person name="Lipzen A."/>
            <person name="Lundell T."/>
            <person name="Morin E."/>
            <person name="Murat C."/>
            <person name="Riley R."/>
            <person name="Ohm R."/>
            <person name="Sun H."/>
            <person name="Tunlid A."/>
            <person name="Henrissat B."/>
            <person name="Grigoriev I.V."/>
            <person name="Hibbett D.S."/>
            <person name="Martin F."/>
        </authorList>
    </citation>
    <scope>NUCLEOTIDE SEQUENCE [LARGE SCALE GENOMIC DNA]</scope>
    <source>
        <strain evidence="2">F 1598</strain>
    </source>
</reference>
<reference evidence="1 2" key="1">
    <citation type="submission" date="2014-04" db="EMBL/GenBank/DDBJ databases">
        <authorList>
            <consortium name="DOE Joint Genome Institute"/>
            <person name="Kuo A."/>
            <person name="Tarkka M."/>
            <person name="Buscot F."/>
            <person name="Kohler A."/>
            <person name="Nagy L.G."/>
            <person name="Floudas D."/>
            <person name="Copeland A."/>
            <person name="Barry K.W."/>
            <person name="Cichocki N."/>
            <person name="Veneault-Fourrey C."/>
            <person name="LaButti K."/>
            <person name="Lindquist E.A."/>
            <person name="Lipzen A."/>
            <person name="Lundell T."/>
            <person name="Morin E."/>
            <person name="Murat C."/>
            <person name="Sun H."/>
            <person name="Tunlid A."/>
            <person name="Henrissat B."/>
            <person name="Grigoriev I.V."/>
            <person name="Hibbett D.S."/>
            <person name="Martin F."/>
            <person name="Nordberg H.P."/>
            <person name="Cantor M.N."/>
            <person name="Hua S.X."/>
        </authorList>
    </citation>
    <scope>NUCLEOTIDE SEQUENCE [LARGE SCALE GENOMIC DNA]</scope>
    <source>
        <strain evidence="1 2">F 1598</strain>
    </source>
</reference>
<protein>
    <submittedName>
        <fullName evidence="1">Uncharacterized protein</fullName>
    </submittedName>
</protein>
<sequence length="194" mass="22024">MTIRNSIDYLLRTPLAHGWGGNLFEKAIHHRFRAGITLHPKGMDDDSPTLDIKIDPVKSEADGYFYTLSVRKEAKSRKVAITFLHQYLIPLSSTVKTIDSVYISKDVTVFFQITVTPSHRVVMFWLGLARRPVALASRILRPSHRGWLWPVRWQCDKSYVLQGDKPGAPTKYWECIAVVKATTEIVAMVDTVVA</sequence>
<evidence type="ECO:0000313" key="2">
    <source>
        <dbReference type="Proteomes" id="UP000054166"/>
    </source>
</evidence>
<dbReference type="Proteomes" id="UP000054166">
    <property type="component" value="Unassembled WGS sequence"/>
</dbReference>
<name>A0A0C3FP78_PILCF</name>
<dbReference type="AlphaFoldDB" id="A0A0C3FP78"/>
<keyword evidence="2" id="KW-1185">Reference proteome</keyword>
<accession>A0A0C3FP78</accession>
<dbReference type="OrthoDB" id="2340858at2759"/>
<organism evidence="1 2">
    <name type="scientific">Piloderma croceum (strain F 1598)</name>
    <dbReference type="NCBI Taxonomy" id="765440"/>
    <lineage>
        <taxon>Eukaryota</taxon>
        <taxon>Fungi</taxon>
        <taxon>Dikarya</taxon>
        <taxon>Basidiomycota</taxon>
        <taxon>Agaricomycotina</taxon>
        <taxon>Agaricomycetes</taxon>
        <taxon>Agaricomycetidae</taxon>
        <taxon>Atheliales</taxon>
        <taxon>Atheliaceae</taxon>
        <taxon>Piloderma</taxon>
    </lineage>
</organism>
<gene>
    <name evidence="1" type="ORF">PILCRDRAFT_341997</name>
</gene>
<dbReference type="EMBL" id="KN832984">
    <property type="protein sequence ID" value="KIM85700.1"/>
    <property type="molecule type" value="Genomic_DNA"/>
</dbReference>
<dbReference type="InParanoid" id="A0A0C3FP78"/>
<evidence type="ECO:0000313" key="1">
    <source>
        <dbReference type="EMBL" id="KIM85700.1"/>
    </source>
</evidence>
<proteinExistence type="predicted"/>
<dbReference type="HOGENOM" id="CLU_1402920_0_0_1"/>